<dbReference type="EMBL" id="CP004345">
    <property type="protein sequence ID" value="AGG30029.1"/>
    <property type="molecule type" value="Genomic_DNA"/>
</dbReference>
<gene>
    <name evidence="2" type="ORF">MU9_983</name>
</gene>
<evidence type="ECO:0000313" key="3">
    <source>
        <dbReference type="Proteomes" id="UP000011834"/>
    </source>
</evidence>
<name>J7U2G3_MORMO</name>
<dbReference type="Proteomes" id="UP000011834">
    <property type="component" value="Chromosome"/>
</dbReference>
<proteinExistence type="predicted"/>
<sequence>MMQKEIVQPVSADTGAIEQSADNPSPCAPLTPSAETRYLKAMDPTDRYHCRYNPSYALLDNAEPAPVIPAALFRSGCPATHSFCQMRLQWLAATCAIDTAAEHALSDSH</sequence>
<reference evidence="2 3" key="1">
    <citation type="journal article" date="2012" name="BMC Genomics">
        <title>Whole-genome sequencing and identification of Morganella morganii KT pathogenicity-related genes.</title>
        <authorList>
            <person name="Chen Y.T."/>
            <person name="Peng H.L."/>
            <person name="Shia W.C."/>
            <person name="Hsu F.R."/>
            <person name="Ken C.F."/>
            <person name="Tsao Y.M."/>
            <person name="Chen C.H."/>
            <person name="Liu C.E."/>
            <person name="Hsieh M.F."/>
            <person name="Chen H.C."/>
            <person name="Tang C.Y."/>
            <person name="Ku T.H."/>
        </authorList>
    </citation>
    <scope>NUCLEOTIDE SEQUENCE [LARGE SCALE GENOMIC DNA]</scope>
    <source>
        <strain evidence="2 3">KT</strain>
    </source>
</reference>
<protein>
    <submittedName>
        <fullName evidence="2">Uncharacterized protein</fullName>
    </submittedName>
</protein>
<dbReference type="HOGENOM" id="CLU_2180881_0_0_6"/>
<keyword evidence="3" id="KW-1185">Reference proteome</keyword>
<accession>J7U2G3</accession>
<evidence type="ECO:0000256" key="1">
    <source>
        <dbReference type="SAM" id="MobiDB-lite"/>
    </source>
</evidence>
<dbReference type="KEGG" id="mmk:MU9_983"/>
<dbReference type="AlphaFoldDB" id="J7U2G3"/>
<feature type="region of interest" description="Disordered" evidence="1">
    <location>
        <begin position="1"/>
        <end position="30"/>
    </location>
</feature>
<evidence type="ECO:0000313" key="2">
    <source>
        <dbReference type="EMBL" id="AGG30029.1"/>
    </source>
</evidence>
<organism evidence="2 3">
    <name type="scientific">Morganella morganii subsp. morganii KT</name>
    <dbReference type="NCBI Taxonomy" id="1124991"/>
    <lineage>
        <taxon>Bacteria</taxon>
        <taxon>Pseudomonadati</taxon>
        <taxon>Pseudomonadota</taxon>
        <taxon>Gammaproteobacteria</taxon>
        <taxon>Enterobacterales</taxon>
        <taxon>Morganellaceae</taxon>
        <taxon>Morganella</taxon>
    </lineage>
</organism>